<sequence>MGPGVPSDRSHAEEGGRWRRRKKKRKDSDTVGRKKEEDRVDSADRLIAVFLRTGDRCEPIQVQELISCQLIELERFLSACRGYLDFVVKIELMQNM</sequence>
<accession>A0A2I0JA48</accession>
<name>A0A2I0JA48_PUNGR</name>
<protein>
    <submittedName>
        <fullName evidence="2">Uncharacterized protein</fullName>
    </submittedName>
</protein>
<evidence type="ECO:0000256" key="1">
    <source>
        <dbReference type="SAM" id="MobiDB-lite"/>
    </source>
</evidence>
<gene>
    <name evidence="2" type="ORF">CRG98_026486</name>
</gene>
<comment type="caution">
    <text evidence="2">The sequence shown here is derived from an EMBL/GenBank/DDBJ whole genome shotgun (WGS) entry which is preliminary data.</text>
</comment>
<feature type="compositionally biased region" description="Basic and acidic residues" evidence="1">
    <location>
        <begin position="8"/>
        <end position="17"/>
    </location>
</feature>
<dbReference type="EMBL" id="PGOL01001880">
    <property type="protein sequence ID" value="PKI53124.1"/>
    <property type="molecule type" value="Genomic_DNA"/>
</dbReference>
<proteinExistence type="predicted"/>
<keyword evidence="3" id="KW-1185">Reference proteome</keyword>
<evidence type="ECO:0000313" key="2">
    <source>
        <dbReference type="EMBL" id="PKI53124.1"/>
    </source>
</evidence>
<feature type="region of interest" description="Disordered" evidence="1">
    <location>
        <begin position="1"/>
        <end position="37"/>
    </location>
</feature>
<reference evidence="2 3" key="1">
    <citation type="submission" date="2017-11" db="EMBL/GenBank/DDBJ databases">
        <title>De-novo sequencing of pomegranate (Punica granatum L.) genome.</title>
        <authorList>
            <person name="Akparov Z."/>
            <person name="Amiraslanov A."/>
            <person name="Hajiyeva S."/>
            <person name="Abbasov M."/>
            <person name="Kaur K."/>
            <person name="Hamwieh A."/>
            <person name="Solovyev V."/>
            <person name="Salamov A."/>
            <person name="Braich B."/>
            <person name="Kosarev P."/>
            <person name="Mahmoud A."/>
            <person name="Hajiyev E."/>
            <person name="Babayeva S."/>
            <person name="Izzatullayeva V."/>
            <person name="Mammadov A."/>
            <person name="Mammadov A."/>
            <person name="Sharifova S."/>
            <person name="Ojaghi J."/>
            <person name="Eynullazada K."/>
            <person name="Bayramov B."/>
            <person name="Abdulazimova A."/>
            <person name="Shahmuradov I."/>
        </authorList>
    </citation>
    <scope>NUCLEOTIDE SEQUENCE [LARGE SCALE GENOMIC DNA]</scope>
    <source>
        <strain evidence="3">cv. AG2017</strain>
        <tissue evidence="2">Leaf</tissue>
    </source>
</reference>
<feature type="compositionally biased region" description="Basic and acidic residues" evidence="1">
    <location>
        <begin position="26"/>
        <end position="37"/>
    </location>
</feature>
<organism evidence="2 3">
    <name type="scientific">Punica granatum</name>
    <name type="common">Pomegranate</name>
    <dbReference type="NCBI Taxonomy" id="22663"/>
    <lineage>
        <taxon>Eukaryota</taxon>
        <taxon>Viridiplantae</taxon>
        <taxon>Streptophyta</taxon>
        <taxon>Embryophyta</taxon>
        <taxon>Tracheophyta</taxon>
        <taxon>Spermatophyta</taxon>
        <taxon>Magnoliopsida</taxon>
        <taxon>eudicotyledons</taxon>
        <taxon>Gunneridae</taxon>
        <taxon>Pentapetalae</taxon>
        <taxon>rosids</taxon>
        <taxon>malvids</taxon>
        <taxon>Myrtales</taxon>
        <taxon>Lythraceae</taxon>
        <taxon>Punica</taxon>
    </lineage>
</organism>
<dbReference type="AlphaFoldDB" id="A0A2I0JA48"/>
<evidence type="ECO:0000313" key="3">
    <source>
        <dbReference type="Proteomes" id="UP000233551"/>
    </source>
</evidence>
<dbReference type="Proteomes" id="UP000233551">
    <property type="component" value="Unassembled WGS sequence"/>
</dbReference>